<dbReference type="PANTHER" id="PTHR21064:SF1">
    <property type="entry name" value="HYDROXYLYSINE KINASE"/>
    <property type="match status" value="1"/>
</dbReference>
<accession>A0A7S3U922</accession>
<dbReference type="EC" id="2.7.1.81" evidence="8"/>
<evidence type="ECO:0000256" key="5">
    <source>
        <dbReference type="ARBA" id="ARBA00022777"/>
    </source>
</evidence>
<name>A0A7S3U922_9CHLO</name>
<keyword evidence="4" id="KW-0808">Transferase</keyword>
<dbReference type="SUPFAM" id="SSF56112">
    <property type="entry name" value="Protein kinase-like (PK-like)"/>
    <property type="match status" value="1"/>
</dbReference>
<proteinExistence type="inferred from homology"/>
<dbReference type="EMBL" id="HBIS01000721">
    <property type="protein sequence ID" value="CAE0606802.1"/>
    <property type="molecule type" value="Transcribed_RNA"/>
</dbReference>
<feature type="domain" description="Aminoglycoside phosphotransferase" evidence="10">
    <location>
        <begin position="36"/>
        <end position="264"/>
    </location>
</feature>
<comment type="similarity">
    <text evidence="2">Belongs to the aminoglycoside phosphotransferase family.</text>
</comment>
<evidence type="ECO:0000256" key="2">
    <source>
        <dbReference type="ARBA" id="ARBA00006219"/>
    </source>
</evidence>
<dbReference type="GO" id="GO:0047992">
    <property type="term" value="F:hydroxylysine kinase activity"/>
    <property type="evidence" value="ECO:0007669"/>
    <property type="project" value="UniProtKB-EC"/>
</dbReference>
<dbReference type="AlphaFoldDB" id="A0A7S3U922"/>
<dbReference type="InterPro" id="IPR002575">
    <property type="entry name" value="Aminoglycoside_PTrfase"/>
</dbReference>
<evidence type="ECO:0000256" key="8">
    <source>
        <dbReference type="ARBA" id="ARBA00038873"/>
    </source>
</evidence>
<evidence type="ECO:0000256" key="9">
    <source>
        <dbReference type="ARBA" id="ARBA00040505"/>
    </source>
</evidence>
<evidence type="ECO:0000256" key="3">
    <source>
        <dbReference type="ARBA" id="ARBA00022490"/>
    </source>
</evidence>
<evidence type="ECO:0000259" key="10">
    <source>
        <dbReference type="Pfam" id="PF01636"/>
    </source>
</evidence>
<sequence length="358" mass="40920">MADAEEQRRKVQKPNVSIEEVRSFVEERFGLSVNEVEELNSYDDRNFLIVSRDGGEKYTCKVHNGVDSENVEFLYAQNRMMRHLLSMGTSCPQPMCTVAGEELTWLKQVIPEKGRKVHAVRLLTYIEGKVLGNTNEFHLLEEVGKLVGTVDRALQDFVDNALDRDFLWDLKNTDKLRSFLGAVHEEWKHAIAASAIENFERKVKPHHNNLRCSPIHNDINDQNIIVDAKHEKVLGVVDFGDIVNTWLVNDIAICLCYFMMEKHDPLQALCAVFRGYCKVTPLLDIELYLLPSLIRCRLACTGIMSAYSYQKDPTNKYLLLTAEPGWKALHYMSQIQDAEITDLLAEVQNSMEENRGGD</sequence>
<dbReference type="GO" id="GO:0005737">
    <property type="term" value="C:cytoplasm"/>
    <property type="evidence" value="ECO:0007669"/>
    <property type="project" value="UniProtKB-SubCell"/>
</dbReference>
<comment type="catalytic activity">
    <reaction evidence="6">
        <text>(5R)-5-hydroxy-L-lysine + GTP = (5R)-5-phosphooxy-L-lysine + GDP + H(+)</text>
        <dbReference type="Rhea" id="RHEA:19049"/>
        <dbReference type="ChEBI" id="CHEBI:15378"/>
        <dbReference type="ChEBI" id="CHEBI:37565"/>
        <dbReference type="ChEBI" id="CHEBI:57882"/>
        <dbReference type="ChEBI" id="CHEBI:58189"/>
        <dbReference type="ChEBI" id="CHEBI:58357"/>
        <dbReference type="EC" id="2.7.1.81"/>
    </reaction>
</comment>
<comment type="subcellular location">
    <subcellularLocation>
        <location evidence="1">Cytoplasm</location>
    </subcellularLocation>
</comment>
<keyword evidence="5" id="KW-0418">Kinase</keyword>
<comment type="function">
    <text evidence="7">Catalyzes the GTP-dependent phosphorylation of 5-hydroxy-L-lysine.</text>
</comment>
<evidence type="ECO:0000256" key="6">
    <source>
        <dbReference type="ARBA" id="ARBA00036820"/>
    </source>
</evidence>
<evidence type="ECO:0000256" key="4">
    <source>
        <dbReference type="ARBA" id="ARBA00022679"/>
    </source>
</evidence>
<dbReference type="Gene3D" id="3.90.1200.10">
    <property type="match status" value="1"/>
</dbReference>
<evidence type="ECO:0000256" key="1">
    <source>
        <dbReference type="ARBA" id="ARBA00004496"/>
    </source>
</evidence>
<gene>
    <name evidence="11" type="ORF">PSAL00342_LOCUS618</name>
</gene>
<reference evidence="11" key="1">
    <citation type="submission" date="2021-01" db="EMBL/GenBank/DDBJ databases">
        <authorList>
            <person name="Corre E."/>
            <person name="Pelletier E."/>
            <person name="Niang G."/>
            <person name="Scheremetjew M."/>
            <person name="Finn R."/>
            <person name="Kale V."/>
            <person name="Holt S."/>
            <person name="Cochrane G."/>
            <person name="Meng A."/>
            <person name="Brown T."/>
            <person name="Cohen L."/>
        </authorList>
    </citation>
    <scope>NUCLEOTIDE SEQUENCE</scope>
    <source>
        <strain evidence="11">CCMP1897</strain>
    </source>
</reference>
<dbReference type="InterPro" id="IPR050249">
    <property type="entry name" value="Pseudomonas-type_ThrB"/>
</dbReference>
<dbReference type="PANTHER" id="PTHR21064">
    <property type="entry name" value="AMINOGLYCOSIDE PHOSPHOTRANSFERASE DOMAIN-CONTAINING PROTEIN-RELATED"/>
    <property type="match status" value="1"/>
</dbReference>
<evidence type="ECO:0000313" key="11">
    <source>
        <dbReference type="EMBL" id="CAE0606802.1"/>
    </source>
</evidence>
<dbReference type="InterPro" id="IPR011009">
    <property type="entry name" value="Kinase-like_dom_sf"/>
</dbReference>
<organism evidence="11">
    <name type="scientific">Picocystis salinarum</name>
    <dbReference type="NCBI Taxonomy" id="88271"/>
    <lineage>
        <taxon>Eukaryota</taxon>
        <taxon>Viridiplantae</taxon>
        <taxon>Chlorophyta</taxon>
        <taxon>Picocystophyceae</taxon>
        <taxon>Picocystales</taxon>
        <taxon>Picocystaceae</taxon>
        <taxon>Picocystis</taxon>
    </lineage>
</organism>
<protein>
    <recommendedName>
        <fullName evidence="9">Hydroxylysine kinase</fullName>
        <ecNumber evidence="8">2.7.1.81</ecNumber>
    </recommendedName>
</protein>
<keyword evidence="3" id="KW-0963">Cytoplasm</keyword>
<dbReference type="Pfam" id="PF01636">
    <property type="entry name" value="APH"/>
    <property type="match status" value="1"/>
</dbReference>
<evidence type="ECO:0000256" key="7">
    <source>
        <dbReference type="ARBA" id="ARBA00037368"/>
    </source>
</evidence>